<keyword evidence="5 9" id="KW-0472">Membrane</keyword>
<evidence type="ECO:0000256" key="1">
    <source>
        <dbReference type="ARBA" id="ARBA00004141"/>
    </source>
</evidence>
<feature type="region of interest" description="Disordered" evidence="8">
    <location>
        <begin position="488"/>
        <end position="513"/>
    </location>
</feature>
<evidence type="ECO:0000256" key="9">
    <source>
        <dbReference type="SAM" id="Phobius"/>
    </source>
</evidence>
<feature type="region of interest" description="Disordered" evidence="8">
    <location>
        <begin position="342"/>
        <end position="375"/>
    </location>
</feature>
<dbReference type="Gene3D" id="1.20.1070.10">
    <property type="entry name" value="Rhodopsin 7-helix transmembrane proteins"/>
    <property type="match status" value="1"/>
</dbReference>
<protein>
    <recommendedName>
        <fullName evidence="10">G-protein coupled receptors family 1 profile domain-containing protein</fullName>
    </recommendedName>
</protein>
<feature type="transmembrane region" description="Helical" evidence="9">
    <location>
        <begin position="272"/>
        <end position="296"/>
    </location>
</feature>
<dbReference type="GO" id="GO:0005886">
    <property type="term" value="C:plasma membrane"/>
    <property type="evidence" value="ECO:0007669"/>
    <property type="project" value="TreeGrafter"/>
</dbReference>
<dbReference type="GO" id="GO:0004930">
    <property type="term" value="F:G protein-coupled receptor activity"/>
    <property type="evidence" value="ECO:0007669"/>
    <property type="project" value="UniProtKB-KW"/>
</dbReference>
<feature type="transmembrane region" description="Helical" evidence="9">
    <location>
        <begin position="64"/>
        <end position="85"/>
    </location>
</feature>
<organism evidence="11 12">
    <name type="scientific">Schistosoma rodhaini</name>
    <dbReference type="NCBI Taxonomy" id="6188"/>
    <lineage>
        <taxon>Eukaryota</taxon>
        <taxon>Metazoa</taxon>
        <taxon>Spiralia</taxon>
        <taxon>Lophotrochozoa</taxon>
        <taxon>Platyhelminthes</taxon>
        <taxon>Trematoda</taxon>
        <taxon>Digenea</taxon>
        <taxon>Strigeidida</taxon>
        <taxon>Schistosomatoidea</taxon>
        <taxon>Schistosomatidae</taxon>
        <taxon>Schistosoma</taxon>
    </lineage>
</organism>
<evidence type="ECO:0000256" key="4">
    <source>
        <dbReference type="ARBA" id="ARBA00023040"/>
    </source>
</evidence>
<comment type="subcellular location">
    <subcellularLocation>
        <location evidence="1">Membrane</location>
        <topology evidence="1">Multi-pass membrane protein</topology>
    </subcellularLocation>
</comment>
<dbReference type="InterPro" id="IPR017452">
    <property type="entry name" value="GPCR_Rhodpsn_7TM"/>
</dbReference>
<accession>A0AA85FQ71</accession>
<evidence type="ECO:0000256" key="7">
    <source>
        <dbReference type="ARBA" id="ARBA00023224"/>
    </source>
</evidence>
<dbReference type="WBParaSite" id="SRDH1_57600.1">
    <property type="protein sequence ID" value="SRDH1_57600.1"/>
    <property type="gene ID" value="SRDH1_57600"/>
</dbReference>
<evidence type="ECO:0000313" key="11">
    <source>
        <dbReference type="Proteomes" id="UP000050792"/>
    </source>
</evidence>
<feature type="compositionally biased region" description="Low complexity" evidence="8">
    <location>
        <begin position="357"/>
        <end position="374"/>
    </location>
</feature>
<evidence type="ECO:0000256" key="6">
    <source>
        <dbReference type="ARBA" id="ARBA00023170"/>
    </source>
</evidence>
<dbReference type="Pfam" id="PF00001">
    <property type="entry name" value="7tm_1"/>
    <property type="match status" value="1"/>
</dbReference>
<keyword evidence="6" id="KW-0675">Receptor</keyword>
<reference evidence="11" key="1">
    <citation type="submission" date="2022-06" db="EMBL/GenBank/DDBJ databases">
        <authorList>
            <person name="Berger JAMES D."/>
            <person name="Berger JAMES D."/>
        </authorList>
    </citation>
    <scope>NUCLEOTIDE SEQUENCE [LARGE SCALE GENOMIC DNA]</scope>
</reference>
<sequence length="513" mass="58458">MFSTPLNTSSSIPFIEKCSIHVQNMESAVGFLRGYISPILVLFGVFGNMSAFYLFLTHKPWNRFSIYVITLAISDSLVLITNTFLDDFLGRGLYYITNHSIIIKLDTFSLLSCQLMELIGTWFVFNSGCLLVAFSIDRVNCLYWPLKCRSNGGVNMAIVICSIIVIIGLILSIPYAMLQTLIDKNANITNMTLTNFINTTMNITTSTTTLMDNSSIMSNYTIPNQMYPLSHCSDCIDNHHDEEEIMKSSSPSLTCALSTNGYQINNKDLLSFLFSTVLTYMVPCILLVFINLIILIKLISIKSKRRILCKTINNNLKFMNWSNDEQMNLSLNEFTSINKTLSPSPTLATSPPPPATTTPLETTSPSPLATTTTEQENSFRLTINSLIKRRRHTIIEDRKELGRIVALLLLSFFYLCFTFPVSISLTIRANLNYKHTKCEHLLYAHLSRLLTSIKDINYALNGYTYTVFFQFYRNKLWNILTCKCTKKNKKKNSPRNMNRHQYRCRQNKTNTGE</sequence>
<feature type="transmembrane region" description="Helical" evidence="9">
    <location>
        <begin position="35"/>
        <end position="57"/>
    </location>
</feature>
<evidence type="ECO:0000256" key="3">
    <source>
        <dbReference type="ARBA" id="ARBA00022989"/>
    </source>
</evidence>
<evidence type="ECO:0000313" key="12">
    <source>
        <dbReference type="WBParaSite" id="SRDH1_57600.1"/>
    </source>
</evidence>
<keyword evidence="2 9" id="KW-0812">Transmembrane</keyword>
<dbReference type="PANTHER" id="PTHR24243">
    <property type="entry name" value="G-PROTEIN COUPLED RECEPTOR"/>
    <property type="match status" value="1"/>
</dbReference>
<proteinExistence type="predicted"/>
<dbReference type="Proteomes" id="UP000050792">
    <property type="component" value="Unassembled WGS sequence"/>
</dbReference>
<evidence type="ECO:0000256" key="8">
    <source>
        <dbReference type="SAM" id="MobiDB-lite"/>
    </source>
</evidence>
<dbReference type="PANTHER" id="PTHR24243:SF233">
    <property type="entry name" value="THYROTROPIN-RELEASING HORMONE RECEPTOR"/>
    <property type="match status" value="1"/>
</dbReference>
<keyword evidence="7" id="KW-0807">Transducer</keyword>
<dbReference type="AlphaFoldDB" id="A0AA85FQ71"/>
<dbReference type="PROSITE" id="PS50262">
    <property type="entry name" value="G_PROTEIN_RECEP_F1_2"/>
    <property type="match status" value="1"/>
</dbReference>
<feature type="compositionally biased region" description="Basic residues" evidence="8">
    <location>
        <begin position="488"/>
        <end position="506"/>
    </location>
</feature>
<evidence type="ECO:0000256" key="5">
    <source>
        <dbReference type="ARBA" id="ARBA00023136"/>
    </source>
</evidence>
<feature type="transmembrane region" description="Helical" evidence="9">
    <location>
        <begin position="157"/>
        <end position="177"/>
    </location>
</feature>
<keyword evidence="3 9" id="KW-1133">Transmembrane helix</keyword>
<dbReference type="InterPro" id="IPR000276">
    <property type="entry name" value="GPCR_Rhodpsn"/>
</dbReference>
<feature type="transmembrane region" description="Helical" evidence="9">
    <location>
        <begin position="404"/>
        <end position="427"/>
    </location>
</feature>
<keyword evidence="4" id="KW-0297">G-protein coupled receptor</keyword>
<evidence type="ECO:0000256" key="2">
    <source>
        <dbReference type="ARBA" id="ARBA00022692"/>
    </source>
</evidence>
<name>A0AA85FQ71_9TREM</name>
<keyword evidence="11" id="KW-1185">Reference proteome</keyword>
<feature type="transmembrane region" description="Helical" evidence="9">
    <location>
        <begin position="118"/>
        <end position="136"/>
    </location>
</feature>
<dbReference type="SUPFAM" id="SSF81321">
    <property type="entry name" value="Family A G protein-coupled receptor-like"/>
    <property type="match status" value="1"/>
</dbReference>
<dbReference type="PRINTS" id="PR00237">
    <property type="entry name" value="GPCRRHODOPSN"/>
</dbReference>
<reference evidence="12" key="2">
    <citation type="submission" date="2023-11" db="UniProtKB">
        <authorList>
            <consortium name="WormBaseParasite"/>
        </authorList>
    </citation>
    <scope>IDENTIFICATION</scope>
</reference>
<feature type="domain" description="G-protein coupled receptors family 1 profile" evidence="10">
    <location>
        <begin position="47"/>
        <end position="465"/>
    </location>
</feature>
<evidence type="ECO:0000259" key="10">
    <source>
        <dbReference type="PROSITE" id="PS50262"/>
    </source>
</evidence>